<comment type="similarity">
    <text evidence="1 6">Belongs to the thiolase-like superfamily. Thiolase family.</text>
</comment>
<dbReference type="PROSITE" id="PS00737">
    <property type="entry name" value="THIOLASE_2"/>
    <property type="match status" value="1"/>
</dbReference>
<dbReference type="EC" id="2.3.1.9" evidence="2"/>
<dbReference type="PANTHER" id="PTHR18919">
    <property type="entry name" value="ACETYL-COA C-ACYLTRANSFERASE"/>
    <property type="match status" value="1"/>
</dbReference>
<comment type="caution">
    <text evidence="9">The sequence shown here is derived from an EMBL/GenBank/DDBJ whole genome shotgun (WGS) entry which is preliminary data.</text>
</comment>
<reference evidence="10" key="1">
    <citation type="journal article" date="2019" name="Int. J. Syst. Evol. Microbiol.">
        <title>The Global Catalogue of Microorganisms (GCM) 10K type strain sequencing project: providing services to taxonomists for standard genome sequencing and annotation.</title>
        <authorList>
            <consortium name="The Broad Institute Genomics Platform"/>
            <consortium name="The Broad Institute Genome Sequencing Center for Infectious Disease"/>
            <person name="Wu L."/>
            <person name="Ma J."/>
        </authorList>
    </citation>
    <scope>NUCLEOTIDE SEQUENCE [LARGE SCALE GENOMIC DNA]</scope>
    <source>
        <strain evidence="10">CCM 8937</strain>
    </source>
</reference>
<dbReference type="PROSITE" id="PS00098">
    <property type="entry name" value="THIOLASE_1"/>
    <property type="match status" value="1"/>
</dbReference>
<keyword evidence="3 6" id="KW-0808">Transferase</keyword>
<feature type="domain" description="Thiolase C-terminal" evidence="8">
    <location>
        <begin position="269"/>
        <end position="386"/>
    </location>
</feature>
<feature type="domain" description="Thiolase N-terminal" evidence="7">
    <location>
        <begin position="4"/>
        <end position="258"/>
    </location>
</feature>
<dbReference type="InterPro" id="IPR020610">
    <property type="entry name" value="Thiolase_AS"/>
</dbReference>
<keyword evidence="10" id="KW-1185">Reference proteome</keyword>
<evidence type="ECO:0000256" key="4">
    <source>
        <dbReference type="ARBA" id="ARBA00023315"/>
    </source>
</evidence>
<dbReference type="Pfam" id="PF02803">
    <property type="entry name" value="Thiolase_C"/>
    <property type="match status" value="1"/>
</dbReference>
<dbReference type="RefSeq" id="WP_125651245.1">
    <property type="nucleotide sequence ID" value="NZ_JBHTOH010000012.1"/>
</dbReference>
<name>A0ABW4BJ23_9LACO</name>
<gene>
    <name evidence="9" type="ORF">ACFQ4R_01075</name>
</gene>
<dbReference type="CDD" id="cd00751">
    <property type="entry name" value="thiolase"/>
    <property type="match status" value="1"/>
</dbReference>
<dbReference type="InterPro" id="IPR020613">
    <property type="entry name" value="Thiolase_CS"/>
</dbReference>
<proteinExistence type="inferred from homology"/>
<dbReference type="InterPro" id="IPR016039">
    <property type="entry name" value="Thiolase-like"/>
</dbReference>
<protein>
    <recommendedName>
        <fullName evidence="2">acetyl-CoA C-acetyltransferase</fullName>
        <ecNumber evidence="2">2.3.1.9</ecNumber>
    </recommendedName>
    <alternativeName>
        <fullName evidence="5">Acetoacetyl-CoA thiolase</fullName>
    </alternativeName>
</protein>
<dbReference type="InterPro" id="IPR020615">
    <property type="entry name" value="Thiolase_acyl_enz_int_AS"/>
</dbReference>
<dbReference type="InterPro" id="IPR020617">
    <property type="entry name" value="Thiolase_C"/>
</dbReference>
<dbReference type="PROSITE" id="PS00099">
    <property type="entry name" value="THIOLASE_3"/>
    <property type="match status" value="1"/>
</dbReference>
<evidence type="ECO:0000256" key="2">
    <source>
        <dbReference type="ARBA" id="ARBA00012705"/>
    </source>
</evidence>
<dbReference type="PIRSF" id="PIRSF000429">
    <property type="entry name" value="Ac-CoA_Ac_transf"/>
    <property type="match status" value="1"/>
</dbReference>
<evidence type="ECO:0000256" key="1">
    <source>
        <dbReference type="ARBA" id="ARBA00010982"/>
    </source>
</evidence>
<sequence>MERVVIVAAKRTAIGKFGGQFRQIDAVTLGKYCLQGLLADIPQAQKLVEEVWLGNVLGAGLGQNPARQVLLRAGLPVTATATTVNDVCGSSLKALRLAQMSLLLNEAQVVVAGGIENMSQAPILQSRPARKGQPENQQAPVDSLFHDGLTDSLTDQEMGLEVEALVKQQRISRFAQDQFALWSQEKAAAAETAGLFENEIVPIPVADQLIKRDETIRRQTSLEKLGLLRPAFRADGTITAGNASPINDGASMLLLTTETFAREHQWPIEAFLEEFAEVGVPTPEFGLAPIAAVQVVLEKAQLTMNEIGVVELNEAFAAQALAVQKALEIPDDKLNPLGGAIALGHPLGATGTRMIATLITALKAKHAEHGLATLCIGGGQGIAWHLSREGLTK</sequence>
<dbReference type="Gene3D" id="3.40.47.10">
    <property type="match status" value="2"/>
</dbReference>
<evidence type="ECO:0000256" key="5">
    <source>
        <dbReference type="ARBA" id="ARBA00030755"/>
    </source>
</evidence>
<keyword evidence="4 6" id="KW-0012">Acyltransferase</keyword>
<dbReference type="Proteomes" id="UP001597191">
    <property type="component" value="Unassembled WGS sequence"/>
</dbReference>
<dbReference type="InterPro" id="IPR020616">
    <property type="entry name" value="Thiolase_N"/>
</dbReference>
<dbReference type="Pfam" id="PF00108">
    <property type="entry name" value="Thiolase_N"/>
    <property type="match status" value="1"/>
</dbReference>
<dbReference type="NCBIfam" id="TIGR01930">
    <property type="entry name" value="AcCoA-C-Actrans"/>
    <property type="match status" value="1"/>
</dbReference>
<evidence type="ECO:0000313" key="10">
    <source>
        <dbReference type="Proteomes" id="UP001597191"/>
    </source>
</evidence>
<dbReference type="PANTHER" id="PTHR18919:SF107">
    <property type="entry name" value="ACETYL-COA ACETYLTRANSFERASE, CYTOSOLIC"/>
    <property type="match status" value="1"/>
</dbReference>
<dbReference type="InterPro" id="IPR002155">
    <property type="entry name" value="Thiolase"/>
</dbReference>
<evidence type="ECO:0000256" key="6">
    <source>
        <dbReference type="RuleBase" id="RU003557"/>
    </source>
</evidence>
<evidence type="ECO:0000259" key="7">
    <source>
        <dbReference type="Pfam" id="PF00108"/>
    </source>
</evidence>
<accession>A0ABW4BJ23</accession>
<evidence type="ECO:0000256" key="3">
    <source>
        <dbReference type="ARBA" id="ARBA00022679"/>
    </source>
</evidence>
<dbReference type="SUPFAM" id="SSF53901">
    <property type="entry name" value="Thiolase-like"/>
    <property type="match status" value="2"/>
</dbReference>
<organism evidence="9 10">
    <name type="scientific">Lapidilactobacillus gannanensis</name>
    <dbReference type="NCBI Taxonomy" id="2486002"/>
    <lineage>
        <taxon>Bacteria</taxon>
        <taxon>Bacillati</taxon>
        <taxon>Bacillota</taxon>
        <taxon>Bacilli</taxon>
        <taxon>Lactobacillales</taxon>
        <taxon>Lactobacillaceae</taxon>
        <taxon>Lapidilactobacillus</taxon>
    </lineage>
</organism>
<evidence type="ECO:0000259" key="8">
    <source>
        <dbReference type="Pfam" id="PF02803"/>
    </source>
</evidence>
<evidence type="ECO:0000313" key="9">
    <source>
        <dbReference type="EMBL" id="MFD1410214.1"/>
    </source>
</evidence>
<dbReference type="EMBL" id="JBHTOH010000012">
    <property type="protein sequence ID" value="MFD1410214.1"/>
    <property type="molecule type" value="Genomic_DNA"/>
</dbReference>